<evidence type="ECO:0000256" key="3">
    <source>
        <dbReference type="ARBA" id="ARBA00006001"/>
    </source>
</evidence>
<keyword evidence="5 18" id="KW-0479">Metal-binding</keyword>
<keyword evidence="7 17" id="KW-0067">ATP-binding</keyword>
<dbReference type="PROSITE" id="PS01050">
    <property type="entry name" value="YJEF_C_2"/>
    <property type="match status" value="1"/>
</dbReference>
<evidence type="ECO:0000256" key="7">
    <source>
        <dbReference type="ARBA" id="ARBA00022840"/>
    </source>
</evidence>
<feature type="binding site" evidence="17">
    <location>
        <position position="345"/>
    </location>
    <ligand>
        <name>(6S)-NADPHX</name>
        <dbReference type="ChEBI" id="CHEBI:64076"/>
    </ligand>
</feature>
<dbReference type="Pfam" id="PF01256">
    <property type="entry name" value="Carb_kinase"/>
    <property type="match status" value="1"/>
</dbReference>
<dbReference type="EMBL" id="JBHTMU010000006">
    <property type="protein sequence ID" value="MFD1341786.1"/>
    <property type="molecule type" value="Genomic_DNA"/>
</dbReference>
<feature type="binding site" evidence="17">
    <location>
        <position position="475"/>
    </location>
    <ligand>
        <name>AMP</name>
        <dbReference type="ChEBI" id="CHEBI:456215"/>
    </ligand>
</feature>
<dbReference type="InterPro" id="IPR030677">
    <property type="entry name" value="Nnr"/>
</dbReference>
<keyword evidence="11 18" id="KW-0413">Isomerase</keyword>
<dbReference type="InterPro" id="IPR004443">
    <property type="entry name" value="YjeF_N_dom"/>
</dbReference>
<dbReference type="SUPFAM" id="SSF64153">
    <property type="entry name" value="YjeF N-terminal domain-like"/>
    <property type="match status" value="1"/>
</dbReference>
<feature type="binding site" evidence="18">
    <location>
        <position position="174"/>
    </location>
    <ligand>
        <name>K(+)</name>
        <dbReference type="ChEBI" id="CHEBI:29103"/>
    </ligand>
</feature>
<feature type="binding site" evidence="18">
    <location>
        <begin position="135"/>
        <end position="141"/>
    </location>
    <ligand>
        <name>(6S)-NADPHX</name>
        <dbReference type="ChEBI" id="CHEBI:64076"/>
    </ligand>
</feature>
<comment type="similarity">
    <text evidence="4 19">In the C-terminal section; belongs to the NnrD/CARKD family.</text>
</comment>
<feature type="binding site" evidence="18">
    <location>
        <position position="63"/>
    </location>
    <ligand>
        <name>K(+)</name>
        <dbReference type="ChEBI" id="CHEBI:29103"/>
    </ligand>
</feature>
<comment type="catalytic activity">
    <reaction evidence="1 18 19">
        <text>(6R)-NADHX = (6S)-NADHX</text>
        <dbReference type="Rhea" id="RHEA:32215"/>
        <dbReference type="ChEBI" id="CHEBI:64074"/>
        <dbReference type="ChEBI" id="CHEBI:64075"/>
        <dbReference type="EC" id="5.1.99.6"/>
    </reaction>
</comment>
<feature type="binding site" evidence="17">
    <location>
        <begin position="442"/>
        <end position="446"/>
    </location>
    <ligand>
        <name>AMP</name>
        <dbReference type="ChEBI" id="CHEBI:456215"/>
    </ligand>
</feature>
<comment type="similarity">
    <text evidence="18">Belongs to the NnrE/AIBP family.</text>
</comment>
<evidence type="ECO:0000256" key="12">
    <source>
        <dbReference type="ARBA" id="ARBA00023239"/>
    </source>
</evidence>
<comment type="catalytic activity">
    <reaction evidence="15 17 19">
        <text>(6S)-NADHX + ADP = AMP + phosphate + NADH + H(+)</text>
        <dbReference type="Rhea" id="RHEA:32223"/>
        <dbReference type="ChEBI" id="CHEBI:15378"/>
        <dbReference type="ChEBI" id="CHEBI:43474"/>
        <dbReference type="ChEBI" id="CHEBI:57945"/>
        <dbReference type="ChEBI" id="CHEBI:64074"/>
        <dbReference type="ChEBI" id="CHEBI:456215"/>
        <dbReference type="ChEBI" id="CHEBI:456216"/>
        <dbReference type="EC" id="4.2.1.136"/>
    </reaction>
</comment>
<name>A0ABW3ZF06_9RHOB</name>
<evidence type="ECO:0000256" key="15">
    <source>
        <dbReference type="ARBA" id="ARBA00048238"/>
    </source>
</evidence>
<dbReference type="NCBIfam" id="TIGR00196">
    <property type="entry name" value="yjeF_cterm"/>
    <property type="match status" value="1"/>
</dbReference>
<dbReference type="InterPro" id="IPR017953">
    <property type="entry name" value="Carbohydrate_kinase_pred_CS"/>
</dbReference>
<feature type="domain" description="YjeF N-terminal" evidence="21">
    <location>
        <begin position="10"/>
        <end position="228"/>
    </location>
</feature>
<comment type="catalytic activity">
    <reaction evidence="2 18 19">
        <text>(6R)-NADPHX = (6S)-NADPHX</text>
        <dbReference type="Rhea" id="RHEA:32227"/>
        <dbReference type="ChEBI" id="CHEBI:64076"/>
        <dbReference type="ChEBI" id="CHEBI:64077"/>
        <dbReference type="EC" id="5.1.99.6"/>
    </reaction>
</comment>
<feature type="binding site" evidence="17">
    <location>
        <position position="476"/>
    </location>
    <ligand>
        <name>(6S)-NADPHX</name>
        <dbReference type="ChEBI" id="CHEBI:64076"/>
    </ligand>
</feature>
<keyword evidence="9 18" id="KW-0630">Potassium</keyword>
<comment type="function">
    <text evidence="14 19">Bifunctional enzyme that catalyzes the epimerization of the S- and R-forms of NAD(P)HX and the dehydration of the S-form of NAD(P)HX at the expense of ADP, which is converted to AMP. This allows the repair of both epimers of NAD(P)HX, a damaged form of NAD(P)H that is a result of enzymatic or heat-dependent hydration.</text>
</comment>
<evidence type="ECO:0000256" key="18">
    <source>
        <dbReference type="HAMAP-Rule" id="MF_01966"/>
    </source>
</evidence>
<evidence type="ECO:0000259" key="21">
    <source>
        <dbReference type="PROSITE" id="PS51385"/>
    </source>
</evidence>
<dbReference type="CDD" id="cd01171">
    <property type="entry name" value="YXKO-related"/>
    <property type="match status" value="1"/>
</dbReference>
<comment type="function">
    <text evidence="17">Catalyzes the dehydration of the S-form of NAD(P)HX at the expense of ADP, which is converted to AMP. Together with NAD(P)HX epimerase, which catalyzes the epimerization of the S- and R-forms, the enzyme allows the repair of both epimers of NAD(P)HX, a damaged form of NAD(P)H that is a result of enzymatic or heat-dependent hydration.</text>
</comment>
<keyword evidence="12 17" id="KW-0456">Lyase</keyword>
<evidence type="ECO:0000256" key="14">
    <source>
        <dbReference type="ARBA" id="ARBA00025153"/>
    </source>
</evidence>
<evidence type="ECO:0000256" key="11">
    <source>
        <dbReference type="ARBA" id="ARBA00023235"/>
    </source>
</evidence>
<dbReference type="EC" id="5.1.99.6" evidence="19"/>
<comment type="catalytic activity">
    <reaction evidence="16 17 19">
        <text>(6S)-NADPHX + ADP = AMP + phosphate + NADPH + H(+)</text>
        <dbReference type="Rhea" id="RHEA:32235"/>
        <dbReference type="ChEBI" id="CHEBI:15378"/>
        <dbReference type="ChEBI" id="CHEBI:43474"/>
        <dbReference type="ChEBI" id="CHEBI:57783"/>
        <dbReference type="ChEBI" id="CHEBI:64076"/>
        <dbReference type="ChEBI" id="CHEBI:456215"/>
        <dbReference type="ChEBI" id="CHEBI:456216"/>
        <dbReference type="EC" id="4.2.1.136"/>
    </reaction>
</comment>
<evidence type="ECO:0000256" key="9">
    <source>
        <dbReference type="ARBA" id="ARBA00022958"/>
    </source>
</evidence>
<dbReference type="InterPro" id="IPR000631">
    <property type="entry name" value="CARKD"/>
</dbReference>
<comment type="similarity">
    <text evidence="17">Belongs to the NnrD/CARKD family.</text>
</comment>
<sequence>MSEILTAAQMGAAERFEMERGTVTGLELMERAGRGVVDTLFARWPELAQAPKRAIVLCGPGNNGGDGFVVARLLKGWGWEIDLFLYGDAARLKGDAATNCARWKEIGAVRAVEEIADEDALLELEAAVFVDALFGTGLTRPVEARGTALGAFFDLTEARHADYGPKVVSVDLPSGLCSDSGRVLGAAIRADLTVSFHALKRGHLLSDGPFHCGRVAVVDIGLPSPHRQRLSPDVRDGLPEDQRLCLFPVTAPLGRLGKGGSGHKYSHGHALVLTGGAGRTGAARLAARAALRVGAGLVTLGVPGAAQQEVACQITALMLRRIEDAAGLSAALEDPRLTSLCLGPGLGIERARALVPAALSAGPGRRVVLDADALTAFDDAPEDLFAMLHEDVVLTPHRGEFTRLFPDLAEALSKPADRGPALSRVDVARAAASRAGAVLLLKGPDTVIAAPNGACVVHAAAYARSAPWLATAGSGDVLAGLICGLMARGMTPFMAAQDATWLHVEAARRFGPGLISEDLPEMIPAVLADLEERA</sequence>
<comment type="caution">
    <text evidence="22">The sequence shown here is derived from an EMBL/GenBank/DDBJ whole genome shotgun (WGS) entry which is preliminary data.</text>
</comment>
<protein>
    <recommendedName>
        <fullName evidence="19">Bifunctional NAD(P)H-hydrate repair enzyme</fullName>
    </recommendedName>
    <alternativeName>
        <fullName evidence="19">Nicotinamide nucleotide repair protein</fullName>
    </alternativeName>
    <domain>
        <recommendedName>
            <fullName evidence="19">ADP-dependent (S)-NAD(P)H-hydrate dehydratase</fullName>
            <ecNumber evidence="19">4.2.1.136</ecNumber>
        </recommendedName>
        <alternativeName>
            <fullName evidence="19">ADP-dependent NAD(P)HX dehydratase</fullName>
        </alternativeName>
    </domain>
    <domain>
        <recommendedName>
            <fullName evidence="19">NAD(P)H-hydrate epimerase</fullName>
            <ecNumber evidence="19">5.1.99.6</ecNumber>
        </recommendedName>
    </domain>
</protein>
<evidence type="ECO:0000256" key="1">
    <source>
        <dbReference type="ARBA" id="ARBA00000013"/>
    </source>
</evidence>
<evidence type="ECO:0000259" key="20">
    <source>
        <dbReference type="PROSITE" id="PS51383"/>
    </source>
</evidence>
<dbReference type="PANTHER" id="PTHR12592:SF0">
    <property type="entry name" value="ATP-DEPENDENT (S)-NAD(P)H-HYDRATE DEHYDRATASE"/>
    <property type="match status" value="1"/>
</dbReference>
<feature type="binding site" evidence="17">
    <location>
        <position position="397"/>
    </location>
    <ligand>
        <name>(6S)-NADPHX</name>
        <dbReference type="ChEBI" id="CHEBI:64076"/>
    </ligand>
</feature>
<evidence type="ECO:0000256" key="6">
    <source>
        <dbReference type="ARBA" id="ARBA00022741"/>
    </source>
</evidence>
<comment type="function">
    <text evidence="18">Catalyzes the epimerization of the S- and R-forms of NAD(P)HX, a damaged form of NAD(P)H that is a result of enzymatic or heat-dependent hydration. This is a prerequisite for the S-specific NAD(P)H-hydrate dehydratase to allow the repair of both epimers of NAD(P)HX.</text>
</comment>
<gene>
    <name evidence="17" type="primary">nnrD</name>
    <name evidence="18" type="synonym">nnrE</name>
    <name evidence="22" type="ORF">ACFQ4E_05070</name>
</gene>
<dbReference type="Gene3D" id="3.40.1190.20">
    <property type="match status" value="1"/>
</dbReference>
<keyword evidence="6 17" id="KW-0547">Nucleotide-binding</keyword>
<evidence type="ECO:0000256" key="4">
    <source>
        <dbReference type="ARBA" id="ARBA00009524"/>
    </source>
</evidence>
<dbReference type="PIRSF" id="PIRSF017184">
    <property type="entry name" value="Nnr"/>
    <property type="match status" value="1"/>
</dbReference>
<dbReference type="PANTHER" id="PTHR12592">
    <property type="entry name" value="ATP-DEPENDENT (S)-NAD(P)H-HYDRATE DEHYDRATASE FAMILY MEMBER"/>
    <property type="match status" value="1"/>
</dbReference>
<evidence type="ECO:0000256" key="16">
    <source>
        <dbReference type="ARBA" id="ARBA00049209"/>
    </source>
</evidence>
<comment type="caution">
    <text evidence="18">Lacks conserved residue(s) required for the propagation of feature annotation.</text>
</comment>
<evidence type="ECO:0000256" key="2">
    <source>
        <dbReference type="ARBA" id="ARBA00000909"/>
    </source>
</evidence>
<organism evidence="22 23">
    <name type="scientific">Litorisediminicola beolgyonensis</name>
    <dbReference type="NCBI Taxonomy" id="1173614"/>
    <lineage>
        <taxon>Bacteria</taxon>
        <taxon>Pseudomonadati</taxon>
        <taxon>Pseudomonadota</taxon>
        <taxon>Alphaproteobacteria</taxon>
        <taxon>Rhodobacterales</taxon>
        <taxon>Paracoccaceae</taxon>
        <taxon>Litorisediminicola</taxon>
    </lineage>
</organism>
<comment type="cofactor">
    <cofactor evidence="18 19">
        <name>K(+)</name>
        <dbReference type="ChEBI" id="CHEBI:29103"/>
    </cofactor>
    <text evidence="18 19">Binds 1 potassium ion per subunit.</text>
</comment>
<dbReference type="HAMAP" id="MF_01966">
    <property type="entry name" value="NADHX_epimerase"/>
    <property type="match status" value="1"/>
</dbReference>
<dbReference type="Proteomes" id="UP001597135">
    <property type="component" value="Unassembled WGS sequence"/>
</dbReference>
<dbReference type="InterPro" id="IPR036652">
    <property type="entry name" value="YjeF_N_dom_sf"/>
</dbReference>
<keyword evidence="23" id="KW-1185">Reference proteome</keyword>
<reference evidence="23" key="1">
    <citation type="journal article" date="2019" name="Int. J. Syst. Evol. Microbiol.">
        <title>The Global Catalogue of Microorganisms (GCM) 10K type strain sequencing project: providing services to taxonomists for standard genome sequencing and annotation.</title>
        <authorList>
            <consortium name="The Broad Institute Genomics Platform"/>
            <consortium name="The Broad Institute Genome Sequencing Center for Infectious Disease"/>
            <person name="Wu L."/>
            <person name="Ma J."/>
        </authorList>
    </citation>
    <scope>NUCLEOTIDE SEQUENCE [LARGE SCALE GENOMIC DNA]</scope>
    <source>
        <strain evidence="23">CCUG 62953</strain>
    </source>
</reference>
<evidence type="ECO:0000256" key="8">
    <source>
        <dbReference type="ARBA" id="ARBA00022857"/>
    </source>
</evidence>
<comment type="cofactor">
    <cofactor evidence="17">
        <name>Mg(2+)</name>
        <dbReference type="ChEBI" id="CHEBI:18420"/>
    </cofactor>
</comment>
<evidence type="ECO:0000256" key="10">
    <source>
        <dbReference type="ARBA" id="ARBA00023027"/>
    </source>
</evidence>
<feature type="binding site" evidence="18">
    <location>
        <position position="131"/>
    </location>
    <ligand>
        <name>K(+)</name>
        <dbReference type="ChEBI" id="CHEBI:29103"/>
    </ligand>
</feature>
<dbReference type="Pfam" id="PF03853">
    <property type="entry name" value="YjeF_N"/>
    <property type="match status" value="1"/>
</dbReference>
<feature type="domain" description="YjeF C-terminal" evidence="20">
    <location>
        <begin position="247"/>
        <end position="530"/>
    </location>
</feature>
<evidence type="ECO:0000313" key="23">
    <source>
        <dbReference type="Proteomes" id="UP001597135"/>
    </source>
</evidence>
<evidence type="ECO:0000256" key="13">
    <source>
        <dbReference type="ARBA" id="ARBA00023268"/>
    </source>
</evidence>
<feature type="binding site" evidence="18">
    <location>
        <position position="171"/>
    </location>
    <ligand>
        <name>(6S)-NADPHX</name>
        <dbReference type="ChEBI" id="CHEBI:64076"/>
    </ligand>
</feature>
<feature type="binding site" evidence="17">
    <location>
        <position position="282"/>
    </location>
    <ligand>
        <name>(6S)-NADPHX</name>
        <dbReference type="ChEBI" id="CHEBI:64076"/>
    </ligand>
</feature>
<dbReference type="PROSITE" id="PS51385">
    <property type="entry name" value="YJEF_N"/>
    <property type="match status" value="1"/>
</dbReference>
<dbReference type="RefSeq" id="WP_386801932.1">
    <property type="nucleotide sequence ID" value="NZ_JBHTMU010000006.1"/>
</dbReference>
<dbReference type="PROSITE" id="PS51383">
    <property type="entry name" value="YJEF_C_3"/>
    <property type="match status" value="1"/>
</dbReference>
<feature type="binding site" evidence="18">
    <location>
        <begin position="62"/>
        <end position="66"/>
    </location>
    <ligand>
        <name>(6S)-NADPHX</name>
        <dbReference type="ChEBI" id="CHEBI:64076"/>
    </ligand>
</feature>
<comment type="subunit">
    <text evidence="17">Homotetramer.</text>
</comment>
<evidence type="ECO:0000256" key="5">
    <source>
        <dbReference type="ARBA" id="ARBA00022723"/>
    </source>
</evidence>
<dbReference type="InterPro" id="IPR029056">
    <property type="entry name" value="Ribokinase-like"/>
</dbReference>
<proteinExistence type="inferred from homology"/>
<keyword evidence="10 17" id="KW-0520">NAD</keyword>
<dbReference type="Gene3D" id="3.40.50.10260">
    <property type="entry name" value="YjeF N-terminal domain"/>
    <property type="match status" value="1"/>
</dbReference>
<keyword evidence="13" id="KW-0511">Multifunctional enzyme</keyword>
<keyword evidence="8 17" id="KW-0521">NADP</keyword>
<dbReference type="SUPFAM" id="SSF53613">
    <property type="entry name" value="Ribokinase-like"/>
    <property type="match status" value="1"/>
</dbReference>
<accession>A0ABW3ZF06</accession>
<evidence type="ECO:0000313" key="22">
    <source>
        <dbReference type="EMBL" id="MFD1341786.1"/>
    </source>
</evidence>
<evidence type="ECO:0000256" key="19">
    <source>
        <dbReference type="PIRNR" id="PIRNR017184"/>
    </source>
</evidence>
<evidence type="ECO:0000256" key="17">
    <source>
        <dbReference type="HAMAP-Rule" id="MF_01965"/>
    </source>
</evidence>
<comment type="similarity">
    <text evidence="3 19">In the N-terminal section; belongs to the NnrE/AIBP family.</text>
</comment>
<dbReference type="NCBIfam" id="TIGR00197">
    <property type="entry name" value="yjeF_nterm"/>
    <property type="match status" value="1"/>
</dbReference>
<dbReference type="EC" id="4.2.1.136" evidence="19"/>
<dbReference type="HAMAP" id="MF_01965">
    <property type="entry name" value="NADHX_dehydratase"/>
    <property type="match status" value="1"/>
</dbReference>